<comment type="cofactor">
    <cofactor evidence="1">
        <name>Zn(2+)</name>
        <dbReference type="ChEBI" id="CHEBI:29105"/>
    </cofactor>
</comment>
<proteinExistence type="predicted"/>
<dbReference type="Proteomes" id="UP000318681">
    <property type="component" value="Unassembled WGS sequence"/>
</dbReference>
<keyword evidence="2" id="KW-0479">Metal-binding</keyword>
<dbReference type="Gene3D" id="3.90.180.10">
    <property type="entry name" value="Medium-chain alcohol dehydrogenases, catalytic domain"/>
    <property type="match status" value="1"/>
</dbReference>
<dbReference type="EMBL" id="VNIM01000028">
    <property type="protein sequence ID" value="TVV74731.1"/>
    <property type="molecule type" value="Genomic_DNA"/>
</dbReference>
<sequence>MRALCWHGKGDVRVDTVADPEIKHPRDAIIKVTACAI</sequence>
<evidence type="ECO:0000256" key="2">
    <source>
        <dbReference type="ARBA" id="ARBA00022723"/>
    </source>
</evidence>
<dbReference type="SUPFAM" id="SSF50129">
    <property type="entry name" value="GroES-like"/>
    <property type="match status" value="1"/>
</dbReference>
<organism evidence="4 5">
    <name type="scientific">Alterirhizorhabdus solaris</name>
    <dbReference type="NCBI Taxonomy" id="2529389"/>
    <lineage>
        <taxon>Bacteria</taxon>
        <taxon>Pseudomonadati</taxon>
        <taxon>Pseudomonadota</taxon>
        <taxon>Alphaproteobacteria</taxon>
        <taxon>Sphingomonadales</taxon>
        <taxon>Rhizorhabdaceae</taxon>
        <taxon>Alterirhizorhabdus</taxon>
    </lineage>
</organism>
<comment type="caution">
    <text evidence="4">The sequence shown here is derived from an EMBL/GenBank/DDBJ whole genome shotgun (WGS) entry which is preliminary data.</text>
</comment>
<gene>
    <name evidence="4" type="ORF">FOY91_08740</name>
</gene>
<evidence type="ECO:0000313" key="5">
    <source>
        <dbReference type="Proteomes" id="UP000318681"/>
    </source>
</evidence>
<dbReference type="InterPro" id="IPR011032">
    <property type="entry name" value="GroES-like_sf"/>
</dbReference>
<protein>
    <submittedName>
        <fullName evidence="4">Uncharacterized protein</fullName>
    </submittedName>
</protein>
<keyword evidence="5" id="KW-1185">Reference proteome</keyword>
<keyword evidence="3" id="KW-0862">Zinc</keyword>
<feature type="non-terminal residue" evidence="4">
    <location>
        <position position="37"/>
    </location>
</feature>
<evidence type="ECO:0000313" key="4">
    <source>
        <dbReference type="EMBL" id="TVV74731.1"/>
    </source>
</evidence>
<dbReference type="PANTHER" id="PTHR42813:SF2">
    <property type="entry name" value="DEHYDROGENASE, ZINC-CONTAINING, PUTATIVE (AFU_ORTHOLOGUE AFUA_2G02810)-RELATED"/>
    <property type="match status" value="1"/>
</dbReference>
<accession>A0A558R5R7</accession>
<dbReference type="PANTHER" id="PTHR42813">
    <property type="entry name" value="ZINC-TYPE ALCOHOL DEHYDROGENASE-LIKE"/>
    <property type="match status" value="1"/>
</dbReference>
<dbReference type="OrthoDB" id="9773078at2"/>
<evidence type="ECO:0000256" key="3">
    <source>
        <dbReference type="ARBA" id="ARBA00022833"/>
    </source>
</evidence>
<evidence type="ECO:0000256" key="1">
    <source>
        <dbReference type="ARBA" id="ARBA00001947"/>
    </source>
</evidence>
<name>A0A558R5R7_9SPHN</name>
<dbReference type="AlphaFoldDB" id="A0A558R5R7"/>
<dbReference type="GO" id="GO:0046872">
    <property type="term" value="F:metal ion binding"/>
    <property type="evidence" value="ECO:0007669"/>
    <property type="project" value="UniProtKB-KW"/>
</dbReference>
<reference evidence="4 5" key="1">
    <citation type="submission" date="2019-07" db="EMBL/GenBank/DDBJ databases">
        <title>Sphingomonas solaris sp. nov., isolated from a solar panel from Boston, Massachusetts.</title>
        <authorList>
            <person name="Tanner K."/>
            <person name="Pascual J."/>
            <person name="Mancuso C."/>
            <person name="Pereto J."/>
            <person name="Khalil A."/>
            <person name="Vilanova C."/>
        </authorList>
    </citation>
    <scope>NUCLEOTIDE SEQUENCE [LARGE SCALE GENOMIC DNA]</scope>
    <source>
        <strain evidence="4 5">R4DWN</strain>
    </source>
</reference>